<keyword evidence="1" id="KW-1133">Transmembrane helix</keyword>
<dbReference type="Proteomes" id="UP001500325">
    <property type="component" value="Unassembled WGS sequence"/>
</dbReference>
<accession>A0ABP8WZZ3</accession>
<evidence type="ECO:0008006" key="4">
    <source>
        <dbReference type="Google" id="ProtNLM"/>
    </source>
</evidence>
<protein>
    <recommendedName>
        <fullName evidence="4">MYXO-CTERM domain-containing protein</fullName>
    </recommendedName>
</protein>
<evidence type="ECO:0000313" key="2">
    <source>
        <dbReference type="EMBL" id="GAA4698429.1"/>
    </source>
</evidence>
<organism evidence="2 3">
    <name type="scientific">Pseudonocardia yuanmonensis</name>
    <dbReference type="NCBI Taxonomy" id="1095914"/>
    <lineage>
        <taxon>Bacteria</taxon>
        <taxon>Bacillati</taxon>
        <taxon>Actinomycetota</taxon>
        <taxon>Actinomycetes</taxon>
        <taxon>Pseudonocardiales</taxon>
        <taxon>Pseudonocardiaceae</taxon>
        <taxon>Pseudonocardia</taxon>
    </lineage>
</organism>
<gene>
    <name evidence="2" type="ORF">GCM10023215_41010</name>
</gene>
<evidence type="ECO:0000256" key="1">
    <source>
        <dbReference type="SAM" id="Phobius"/>
    </source>
</evidence>
<keyword evidence="1" id="KW-0472">Membrane</keyword>
<feature type="transmembrane region" description="Helical" evidence="1">
    <location>
        <begin position="61"/>
        <end position="86"/>
    </location>
</feature>
<dbReference type="EMBL" id="BAABIC010000014">
    <property type="protein sequence ID" value="GAA4698429.1"/>
    <property type="molecule type" value="Genomic_DNA"/>
</dbReference>
<evidence type="ECO:0000313" key="3">
    <source>
        <dbReference type="Proteomes" id="UP001500325"/>
    </source>
</evidence>
<keyword evidence="3" id="KW-1185">Reference proteome</keyword>
<keyword evidence="1" id="KW-0812">Transmembrane</keyword>
<sequence>MSRLVAEIRRRLLDRILFGPRRARAAGPGLRPHGGVRPRTRVGFWGPVPFVSTRTRRGSEVSVGGCGCCLPIPLLTVLGLVTAVWATCRRQWRR</sequence>
<name>A0ABP8WZZ3_9PSEU</name>
<reference evidence="3" key="1">
    <citation type="journal article" date="2019" name="Int. J. Syst. Evol. Microbiol.">
        <title>The Global Catalogue of Microorganisms (GCM) 10K type strain sequencing project: providing services to taxonomists for standard genome sequencing and annotation.</title>
        <authorList>
            <consortium name="The Broad Institute Genomics Platform"/>
            <consortium name="The Broad Institute Genome Sequencing Center for Infectious Disease"/>
            <person name="Wu L."/>
            <person name="Ma J."/>
        </authorList>
    </citation>
    <scope>NUCLEOTIDE SEQUENCE [LARGE SCALE GENOMIC DNA]</scope>
    <source>
        <strain evidence="3">JCM 18055</strain>
    </source>
</reference>
<dbReference type="RefSeq" id="WP_345382249.1">
    <property type="nucleotide sequence ID" value="NZ_BAABIC010000014.1"/>
</dbReference>
<proteinExistence type="predicted"/>
<comment type="caution">
    <text evidence="2">The sequence shown here is derived from an EMBL/GenBank/DDBJ whole genome shotgun (WGS) entry which is preliminary data.</text>
</comment>